<reference evidence="3" key="1">
    <citation type="submission" date="2022-07" db="EMBL/GenBank/DDBJ databases">
        <title>Fungi with potential for degradation of polypropylene.</title>
        <authorList>
            <person name="Gostincar C."/>
        </authorList>
    </citation>
    <scope>NUCLEOTIDE SEQUENCE</scope>
    <source>
        <strain evidence="3">EXF-13287</strain>
    </source>
</reference>
<name>A0AA38VMI5_9PEZI</name>
<evidence type="ECO:0000313" key="3">
    <source>
        <dbReference type="EMBL" id="KAJ9160702.1"/>
    </source>
</evidence>
<keyword evidence="1" id="KW-0472">Membrane</keyword>
<dbReference type="EMBL" id="JANBVN010000032">
    <property type="protein sequence ID" value="KAJ9160702.1"/>
    <property type="molecule type" value="Genomic_DNA"/>
</dbReference>
<evidence type="ECO:0000313" key="4">
    <source>
        <dbReference type="Proteomes" id="UP001174691"/>
    </source>
</evidence>
<dbReference type="AlphaFoldDB" id="A0AA38VMI5"/>
<sequence length="156" mass="16562">MSWRTLPLQRFLIALSLFQIAFTAAIAQDASLQLRQNSAPTGTLVTCLDYSTIANLSTIGLNSTYRAAYLKAAPDGTDHSVKLLNDAEAKLPPLTQNEALNQQCGNLTTIALEGAANNFTQGIVAQYRISAGVRNQGALGVATIASLLSVGMFMVM</sequence>
<organism evidence="3 4">
    <name type="scientific">Coniochaeta hoffmannii</name>
    <dbReference type="NCBI Taxonomy" id="91930"/>
    <lineage>
        <taxon>Eukaryota</taxon>
        <taxon>Fungi</taxon>
        <taxon>Dikarya</taxon>
        <taxon>Ascomycota</taxon>
        <taxon>Pezizomycotina</taxon>
        <taxon>Sordariomycetes</taxon>
        <taxon>Sordariomycetidae</taxon>
        <taxon>Coniochaetales</taxon>
        <taxon>Coniochaetaceae</taxon>
        <taxon>Coniochaeta</taxon>
    </lineage>
</organism>
<accession>A0AA38VMI5</accession>
<keyword evidence="2" id="KW-0732">Signal</keyword>
<dbReference type="Proteomes" id="UP001174691">
    <property type="component" value="Unassembled WGS sequence"/>
</dbReference>
<keyword evidence="1" id="KW-0812">Transmembrane</keyword>
<proteinExistence type="predicted"/>
<feature type="chain" id="PRO_5041468782" evidence="2">
    <location>
        <begin position="28"/>
        <end position="156"/>
    </location>
</feature>
<evidence type="ECO:0000256" key="2">
    <source>
        <dbReference type="SAM" id="SignalP"/>
    </source>
</evidence>
<protein>
    <submittedName>
        <fullName evidence="3">Uncharacterized protein</fullName>
    </submittedName>
</protein>
<keyword evidence="4" id="KW-1185">Reference proteome</keyword>
<evidence type="ECO:0000256" key="1">
    <source>
        <dbReference type="SAM" id="Phobius"/>
    </source>
</evidence>
<gene>
    <name evidence="3" type="ORF">NKR19_g2980</name>
</gene>
<feature type="transmembrane region" description="Helical" evidence="1">
    <location>
        <begin position="137"/>
        <end position="155"/>
    </location>
</feature>
<feature type="signal peptide" evidence="2">
    <location>
        <begin position="1"/>
        <end position="27"/>
    </location>
</feature>
<comment type="caution">
    <text evidence="3">The sequence shown here is derived from an EMBL/GenBank/DDBJ whole genome shotgun (WGS) entry which is preliminary data.</text>
</comment>
<keyword evidence="1" id="KW-1133">Transmembrane helix</keyword>